<feature type="transmembrane region" description="Helical" evidence="1">
    <location>
        <begin position="70"/>
        <end position="91"/>
    </location>
</feature>
<gene>
    <name evidence="2" type="ORF">ACN38_g375</name>
</gene>
<organism evidence="2 3">
    <name type="scientific">Penicillium nordicum</name>
    <dbReference type="NCBI Taxonomy" id="229535"/>
    <lineage>
        <taxon>Eukaryota</taxon>
        <taxon>Fungi</taxon>
        <taxon>Dikarya</taxon>
        <taxon>Ascomycota</taxon>
        <taxon>Pezizomycotina</taxon>
        <taxon>Eurotiomycetes</taxon>
        <taxon>Eurotiomycetidae</taxon>
        <taxon>Eurotiales</taxon>
        <taxon>Aspergillaceae</taxon>
        <taxon>Penicillium</taxon>
    </lineage>
</organism>
<dbReference type="EMBL" id="LHQQ01000003">
    <property type="protein sequence ID" value="KOS48700.1"/>
    <property type="molecule type" value="Genomic_DNA"/>
</dbReference>
<dbReference type="Proteomes" id="UP000037696">
    <property type="component" value="Unassembled WGS sequence"/>
</dbReference>
<feature type="transmembrane region" description="Helical" evidence="1">
    <location>
        <begin position="148"/>
        <end position="167"/>
    </location>
</feature>
<keyword evidence="1" id="KW-0812">Transmembrane</keyword>
<keyword evidence="1" id="KW-0472">Membrane</keyword>
<keyword evidence="1" id="KW-1133">Transmembrane helix</keyword>
<reference evidence="2 3" key="1">
    <citation type="submission" date="2015-08" db="EMBL/GenBank/DDBJ databases">
        <title>Genome sequencing of Penicillium nordicum.</title>
        <authorList>
            <person name="Nguyen H.D."/>
            <person name="Seifert K.A."/>
        </authorList>
    </citation>
    <scope>NUCLEOTIDE SEQUENCE [LARGE SCALE GENOMIC DNA]</scope>
    <source>
        <strain evidence="2 3">DAOMC 185683</strain>
    </source>
</reference>
<feature type="transmembrane region" description="Helical" evidence="1">
    <location>
        <begin position="97"/>
        <end position="115"/>
    </location>
</feature>
<protein>
    <submittedName>
        <fullName evidence="2">Uncharacterized protein</fullName>
    </submittedName>
</protein>
<proteinExistence type="predicted"/>
<dbReference type="STRING" id="229535.A0A0M8PJ32"/>
<sequence>MDAARLLLVVDITAVVLAFALTLPTIASLIRYFDRRSEAKDRYATYFYADRDGEATSDAVAAVTRWKHRLAIAGILVVVCGVALSRAIASPAAQDRWMHFGISALLLVQGIALLLEPQSVARFSLGLQISANALITIITLLFQPHGRLIAVECASLFLTCFLSLLLSRRPDVCRNGKVIDGKNSTSFLACHVNPCIQQWTLTVYVLVPLGRTLDILDRHTNTNFDGN</sequence>
<comment type="caution">
    <text evidence="2">The sequence shown here is derived from an EMBL/GenBank/DDBJ whole genome shotgun (WGS) entry which is preliminary data.</text>
</comment>
<evidence type="ECO:0000256" key="1">
    <source>
        <dbReference type="SAM" id="Phobius"/>
    </source>
</evidence>
<evidence type="ECO:0000313" key="2">
    <source>
        <dbReference type="EMBL" id="KOS48700.1"/>
    </source>
</evidence>
<accession>A0A0M8PJ32</accession>
<keyword evidence="3" id="KW-1185">Reference proteome</keyword>
<dbReference type="AlphaFoldDB" id="A0A0M8PJ32"/>
<feature type="transmembrane region" description="Helical" evidence="1">
    <location>
        <begin position="122"/>
        <end position="142"/>
    </location>
</feature>
<name>A0A0M8PJ32_9EURO</name>
<feature type="transmembrane region" description="Helical" evidence="1">
    <location>
        <begin position="6"/>
        <end position="33"/>
    </location>
</feature>
<evidence type="ECO:0000313" key="3">
    <source>
        <dbReference type="Proteomes" id="UP000037696"/>
    </source>
</evidence>